<protein>
    <submittedName>
        <fullName evidence="2">Alpha/beta hydrolase</fullName>
    </submittedName>
</protein>
<reference evidence="2 3" key="1">
    <citation type="submission" date="2019-08" db="EMBL/GenBank/DDBJ databases">
        <title>Subclass B2 metallo-beta lactamase from Pseudomonas synxantha.</title>
        <authorList>
            <person name="Poirel L."/>
            <person name="Palmieri M."/>
            <person name="Masseron A."/>
            <person name="Perreten V."/>
            <person name="Nordman P."/>
        </authorList>
    </citation>
    <scope>NUCLEOTIDE SEQUENCE [LARGE SCALE GENOMIC DNA]</scope>
    <source>
        <strain evidence="2 3">MCP106</strain>
    </source>
</reference>
<dbReference type="InterPro" id="IPR029058">
    <property type="entry name" value="AB_hydrolase_fold"/>
</dbReference>
<dbReference type="Gene3D" id="3.40.50.1820">
    <property type="entry name" value="alpha/beta hydrolase"/>
    <property type="match status" value="1"/>
</dbReference>
<dbReference type="SUPFAM" id="SSF53474">
    <property type="entry name" value="alpha/beta-Hydrolases"/>
    <property type="match status" value="1"/>
</dbReference>
<evidence type="ECO:0000259" key="1">
    <source>
        <dbReference type="Pfam" id="PF00561"/>
    </source>
</evidence>
<keyword evidence="2" id="KW-0378">Hydrolase</keyword>
<accession>A0A5D3G796</accession>
<dbReference type="PRINTS" id="PR00111">
    <property type="entry name" value="ABHYDROLASE"/>
</dbReference>
<evidence type="ECO:0000313" key="3">
    <source>
        <dbReference type="Proteomes" id="UP000324029"/>
    </source>
</evidence>
<dbReference type="EMBL" id="VSRO01000010">
    <property type="protein sequence ID" value="TYK56166.1"/>
    <property type="molecule type" value="Genomic_DNA"/>
</dbReference>
<dbReference type="RefSeq" id="WP_148853945.1">
    <property type="nucleotide sequence ID" value="NZ_VSRO01000010.1"/>
</dbReference>
<dbReference type="PANTHER" id="PTHR43689:SF8">
    <property type="entry name" value="ALPHA_BETA-HYDROLASES SUPERFAMILY PROTEIN"/>
    <property type="match status" value="1"/>
</dbReference>
<gene>
    <name evidence="2" type="ORF">FXO26_20715</name>
</gene>
<dbReference type="InterPro" id="IPR000073">
    <property type="entry name" value="AB_hydrolase_1"/>
</dbReference>
<comment type="caution">
    <text evidence="2">The sequence shown here is derived from an EMBL/GenBank/DDBJ whole genome shotgun (WGS) entry which is preliminary data.</text>
</comment>
<dbReference type="Pfam" id="PF00561">
    <property type="entry name" value="Abhydrolase_1"/>
    <property type="match status" value="1"/>
</dbReference>
<reference evidence="2 3" key="2">
    <citation type="submission" date="2019-08" db="EMBL/GenBank/DDBJ databases">
        <authorList>
            <person name="Brilhante M."/>
            <person name="Perreten V."/>
        </authorList>
    </citation>
    <scope>NUCLEOTIDE SEQUENCE [LARGE SCALE GENOMIC DNA]</scope>
    <source>
        <strain evidence="2 3">MCP106</strain>
    </source>
</reference>
<organism evidence="2 3">
    <name type="scientific">Pseudomonas synxantha</name>
    <dbReference type="NCBI Taxonomy" id="47883"/>
    <lineage>
        <taxon>Bacteria</taxon>
        <taxon>Pseudomonadati</taxon>
        <taxon>Pseudomonadota</taxon>
        <taxon>Gammaproteobacteria</taxon>
        <taxon>Pseudomonadales</taxon>
        <taxon>Pseudomonadaceae</taxon>
        <taxon>Pseudomonas</taxon>
    </lineage>
</organism>
<dbReference type="GO" id="GO:0016787">
    <property type="term" value="F:hydrolase activity"/>
    <property type="evidence" value="ECO:0007669"/>
    <property type="project" value="UniProtKB-KW"/>
</dbReference>
<dbReference type="PANTHER" id="PTHR43689">
    <property type="entry name" value="HYDROLASE"/>
    <property type="match status" value="1"/>
</dbReference>
<feature type="domain" description="AB hydrolase-1" evidence="1">
    <location>
        <begin position="31"/>
        <end position="265"/>
    </location>
</feature>
<evidence type="ECO:0000313" key="2">
    <source>
        <dbReference type="EMBL" id="TYK56166.1"/>
    </source>
</evidence>
<proteinExistence type="predicted"/>
<dbReference type="Proteomes" id="UP000324029">
    <property type="component" value="Unassembled WGS sequence"/>
</dbReference>
<dbReference type="AlphaFoldDB" id="A0A5D3G796"/>
<name>A0A5D3G796_9PSED</name>
<sequence length="286" mass="31662">MTHASDALALRETFDFHGQAVRWGQLGTQGPALVMVHGTPFSAHVWRRIAPLFAQHCRVFYYDLLGYGQSQKAPGQDISLGVQNTLLAALLEHWGLERPHLLAHDFGGATALRAHLLDGCNYASLTLIDPVALAPWGSPLIQHVRQHERAFSDAPAYIHEAIVRAYLQGAAFKPLPAEVLQAYVTPWMGEIGQAAFYRQIVQMDQRYTDAIEDQLASVRCPVLLLWDEEDRWIPLAQGDALAGRLDGARYLRIPHAGHLVQEDAPEAIVAALMAFLRLSEAAPKDQ</sequence>